<dbReference type="FunFam" id="3.40.50.1820:FF:000003">
    <property type="entry name" value="Dipeptidyl peptidase 4"/>
    <property type="match status" value="1"/>
</dbReference>
<protein>
    <submittedName>
        <fullName evidence="5">Peptidase S9</fullName>
    </submittedName>
</protein>
<dbReference type="AlphaFoldDB" id="A0A098YPV2"/>
<dbReference type="Proteomes" id="UP000029723">
    <property type="component" value="Unassembled WGS sequence"/>
</dbReference>
<evidence type="ECO:0000313" key="5">
    <source>
        <dbReference type="EMBL" id="KGI21770.1"/>
    </source>
</evidence>
<dbReference type="InterPro" id="IPR029058">
    <property type="entry name" value="AB_hydrolase_fold"/>
</dbReference>
<dbReference type="PANTHER" id="PTHR11731">
    <property type="entry name" value="PROTEASE FAMILY S9B,C DIPEPTIDYL-PEPTIDASE IV-RELATED"/>
    <property type="match status" value="1"/>
</dbReference>
<dbReference type="InterPro" id="IPR002469">
    <property type="entry name" value="Peptidase_S9B_N"/>
</dbReference>
<dbReference type="Pfam" id="PF00326">
    <property type="entry name" value="Peptidase_S9"/>
    <property type="match status" value="1"/>
</dbReference>
<dbReference type="SUPFAM" id="SSF82171">
    <property type="entry name" value="DPP6 N-terminal domain-like"/>
    <property type="match status" value="1"/>
</dbReference>
<feature type="chain" id="PRO_5001942626" evidence="2">
    <location>
        <begin position="21"/>
        <end position="734"/>
    </location>
</feature>
<reference evidence="5 6" key="1">
    <citation type="submission" date="2014-07" db="EMBL/GenBank/DDBJ databases">
        <authorList>
            <person name="McCorrison J."/>
            <person name="Sanka R."/>
            <person name="Torralba M."/>
            <person name="Gillis M."/>
            <person name="Haft D.H."/>
            <person name="Methe B."/>
            <person name="Sutton G."/>
            <person name="Nelson K.E."/>
        </authorList>
    </citation>
    <scope>NUCLEOTIDE SEQUENCE [LARGE SCALE GENOMIC DNA]</scope>
    <source>
        <strain evidence="5 6">S9-PR14</strain>
    </source>
</reference>
<dbReference type="OrthoDB" id="9812921at2"/>
<dbReference type="InterPro" id="IPR050278">
    <property type="entry name" value="Serine_Prot_S9B/DPPIV"/>
</dbReference>
<dbReference type="SUPFAM" id="SSF53474">
    <property type="entry name" value="alpha/beta-Hydrolases"/>
    <property type="match status" value="1"/>
</dbReference>
<dbReference type="GO" id="GO:0006508">
    <property type="term" value="P:proteolysis"/>
    <property type="evidence" value="ECO:0007669"/>
    <property type="project" value="InterPro"/>
</dbReference>
<gene>
    <name evidence="5" type="ORF">HMPREF9304_08360</name>
</gene>
<keyword evidence="2" id="KW-0732">Signal</keyword>
<dbReference type="GO" id="GO:0008239">
    <property type="term" value="F:dipeptidyl-peptidase activity"/>
    <property type="evidence" value="ECO:0007669"/>
    <property type="project" value="TreeGrafter"/>
</dbReference>
<evidence type="ECO:0000256" key="1">
    <source>
        <dbReference type="ARBA" id="ARBA00023180"/>
    </source>
</evidence>
<evidence type="ECO:0000259" key="4">
    <source>
        <dbReference type="Pfam" id="PF00930"/>
    </source>
</evidence>
<name>A0A098YPV2_9BACT</name>
<evidence type="ECO:0000259" key="3">
    <source>
        <dbReference type="Pfam" id="PF00326"/>
    </source>
</evidence>
<dbReference type="EMBL" id="JRPQ01000125">
    <property type="protein sequence ID" value="KGI21770.1"/>
    <property type="molecule type" value="Genomic_DNA"/>
</dbReference>
<feature type="domain" description="Dipeptidylpeptidase IV N-terminal" evidence="4">
    <location>
        <begin position="95"/>
        <end position="446"/>
    </location>
</feature>
<dbReference type="Gene3D" id="3.40.50.1820">
    <property type="entry name" value="alpha/beta hydrolase"/>
    <property type="match status" value="1"/>
</dbReference>
<feature type="domain" description="Peptidase S9 prolyl oligopeptidase catalytic" evidence="3">
    <location>
        <begin position="540"/>
        <end position="733"/>
    </location>
</feature>
<dbReference type="InterPro" id="IPR001375">
    <property type="entry name" value="Peptidase_S9_cat"/>
</dbReference>
<dbReference type="Pfam" id="PF00930">
    <property type="entry name" value="DPPIV_N"/>
    <property type="match status" value="1"/>
</dbReference>
<organism evidence="5 6">
    <name type="scientific">Hoylesella timonensis S9-PR14</name>
    <dbReference type="NCBI Taxonomy" id="1401062"/>
    <lineage>
        <taxon>Bacteria</taxon>
        <taxon>Pseudomonadati</taxon>
        <taxon>Bacteroidota</taxon>
        <taxon>Bacteroidia</taxon>
        <taxon>Bacteroidales</taxon>
        <taxon>Prevotellaceae</taxon>
        <taxon>Hoylesella</taxon>
    </lineage>
</organism>
<dbReference type="RefSeq" id="WP_036928067.1">
    <property type="nucleotide sequence ID" value="NZ_JRPQ01000125.1"/>
</dbReference>
<sequence>MKKMMSCALILLMALTTAKATEKITLKDIADGAFAAERLTGIRPIPGTDQYASISKDGQRIVQYSFKTGKQTAVLFDVKHTMGSTINSFDGYELSPDGTKMLIQTATERIYRRSFKANYYIYTVASTKLEPLSEGGKQQVPTWSADGKQIAFVRNNNLHLIKLLYDNAESQVTKDGRFNEIINGIPDWVNEEEFGTNRSFCFNADGTKICWIKYDESKVKSYSLQLFKGSHPTQMQYDEYPGLYTYKYPKAGQDNAQVSVWSFDVKSHQTRQLQVPLDADGYIPRIKPTNDPNRILVYTMNRHQDELNLFAVNPSSTVATLLIKEKVPNYVKEEAMEGIKIGESTLLLPSDRDGYMNGYLYNMNGQLLRTIGNGKYDITAFYGYDEKTGDVYYQAAALNPHDRQIFVSHRNGKEERLTLQEGWNEALFSGDYQYFINTWSDYDHPYVYTVRDRKGKVLSTRIDNRALLAKTAKYGWTPKEKFSFTTSEGVTLDGWMVKPANFNPSHRYPVILFQYSGPGSQQVVDAWKAGSMGQGGAFDYYLAQQGFIVVCVDGRGTGGRGAAFEKVVYQRLGDLESKDQVETALWLGKQSFVDKERIGIWGWSFGGFNTLMSMSEGRGVFKAGVAVAPPTDWRFYDTIYTERYMRTPKENPDGYALNPIGRASQLQGALLICHGLADDNVHPQHTFEYSDALVQADKDFREIYYTNRNHSIYGGNTRHHLMRQIAQFFQHELK</sequence>
<keyword evidence="1" id="KW-0325">Glycoprotein</keyword>
<dbReference type="Gene3D" id="2.140.10.30">
    <property type="entry name" value="Dipeptidylpeptidase IV, N-terminal domain"/>
    <property type="match status" value="1"/>
</dbReference>
<comment type="caution">
    <text evidence="5">The sequence shown here is derived from an EMBL/GenBank/DDBJ whole genome shotgun (WGS) entry which is preliminary data.</text>
</comment>
<dbReference type="GO" id="GO:0008236">
    <property type="term" value="F:serine-type peptidase activity"/>
    <property type="evidence" value="ECO:0007669"/>
    <property type="project" value="InterPro"/>
</dbReference>
<evidence type="ECO:0000313" key="6">
    <source>
        <dbReference type="Proteomes" id="UP000029723"/>
    </source>
</evidence>
<proteinExistence type="predicted"/>
<dbReference type="MEROPS" id="S09.013"/>
<evidence type="ECO:0000256" key="2">
    <source>
        <dbReference type="SAM" id="SignalP"/>
    </source>
</evidence>
<feature type="signal peptide" evidence="2">
    <location>
        <begin position="1"/>
        <end position="20"/>
    </location>
</feature>
<dbReference type="PANTHER" id="PTHR11731:SF193">
    <property type="entry name" value="DIPEPTIDYL PEPTIDASE 9"/>
    <property type="match status" value="1"/>
</dbReference>
<accession>A0A098YPV2</accession>